<dbReference type="Pfam" id="PF07228">
    <property type="entry name" value="SpoIIE"/>
    <property type="match status" value="1"/>
</dbReference>
<keyword evidence="1" id="KW-0378">Hydrolase</keyword>
<evidence type="ECO:0000313" key="4">
    <source>
        <dbReference type="Proteomes" id="UP001619911"/>
    </source>
</evidence>
<dbReference type="SMART" id="SM00331">
    <property type="entry name" value="PP2C_SIG"/>
    <property type="match status" value="1"/>
</dbReference>
<accession>A0ABW8IBD0</accession>
<keyword evidence="4" id="KW-1185">Reference proteome</keyword>
<dbReference type="Gene3D" id="1.10.1240.30">
    <property type="entry name" value="KaiA/RbsU domain"/>
    <property type="match status" value="1"/>
</dbReference>
<dbReference type="PANTHER" id="PTHR43156:SF15">
    <property type="entry name" value="PHOSPHOSERINE PHOSPHATASE RSBU"/>
    <property type="match status" value="1"/>
</dbReference>
<gene>
    <name evidence="3" type="ORF">QYG89_11545</name>
</gene>
<evidence type="ECO:0000256" key="1">
    <source>
        <dbReference type="ARBA" id="ARBA00022801"/>
    </source>
</evidence>
<dbReference type="InterPro" id="IPR036457">
    <property type="entry name" value="PPM-type-like_dom_sf"/>
</dbReference>
<evidence type="ECO:0000313" key="3">
    <source>
        <dbReference type="EMBL" id="MFK2826300.1"/>
    </source>
</evidence>
<dbReference type="InterPro" id="IPR014787">
    <property type="entry name" value="PSer_Pase_RsbU_N"/>
</dbReference>
<dbReference type="PANTHER" id="PTHR43156">
    <property type="entry name" value="STAGE II SPORULATION PROTEIN E-RELATED"/>
    <property type="match status" value="1"/>
</dbReference>
<evidence type="ECO:0000259" key="2">
    <source>
        <dbReference type="PROSITE" id="PS51746"/>
    </source>
</evidence>
<dbReference type="EMBL" id="JAUIYO010000008">
    <property type="protein sequence ID" value="MFK2826300.1"/>
    <property type="molecule type" value="Genomic_DNA"/>
</dbReference>
<dbReference type="InterPro" id="IPR017944">
    <property type="entry name" value="KaiA/RbsU_helical_domain_sf"/>
</dbReference>
<proteinExistence type="predicted"/>
<reference evidence="3 4" key="1">
    <citation type="submission" date="2023-07" db="EMBL/GenBank/DDBJ databases">
        <title>Bacillus lucianemedeirus sp. nov, a new species isolated from an immunobiological production facility.</title>
        <authorList>
            <person name="Costa L.V."/>
            <person name="Miranda R.V.S.L."/>
            <person name="Brandao M.L.L."/>
            <person name="Reis C.M.F."/>
            <person name="Frazao A.M."/>
            <person name="Cruz F.V."/>
            <person name="Baio P.V.P."/>
            <person name="Veras J.F.C."/>
            <person name="Ramos J.N."/>
            <person name="Vieira V."/>
        </authorList>
    </citation>
    <scope>NUCLEOTIDE SEQUENCE [LARGE SCALE GENOMIC DNA]</scope>
    <source>
        <strain evidence="3 4">B190/17</strain>
    </source>
</reference>
<dbReference type="Pfam" id="PF08673">
    <property type="entry name" value="RsbU_N"/>
    <property type="match status" value="1"/>
</dbReference>
<protein>
    <submittedName>
        <fullName evidence="3">PP2C family protein-serine/threonine phosphatase</fullName>
    </submittedName>
</protein>
<dbReference type="Gene3D" id="3.60.40.10">
    <property type="entry name" value="PPM-type phosphatase domain"/>
    <property type="match status" value="1"/>
</dbReference>
<comment type="caution">
    <text evidence="3">The sequence shown here is derived from an EMBL/GenBank/DDBJ whole genome shotgun (WGS) entry which is preliminary data.</text>
</comment>
<dbReference type="SUPFAM" id="SSF81606">
    <property type="entry name" value="PP2C-like"/>
    <property type="match status" value="1"/>
</dbReference>
<feature type="domain" description="PPM-type phosphatase" evidence="2">
    <location>
        <begin position="123"/>
        <end position="334"/>
    </location>
</feature>
<name>A0ABW8IBD0_9BACI</name>
<organism evidence="3 4">
    <name type="scientific">Bacillus lumedeiriae</name>
    <dbReference type="NCBI Taxonomy" id="3058829"/>
    <lineage>
        <taxon>Bacteria</taxon>
        <taxon>Bacillati</taxon>
        <taxon>Bacillota</taxon>
        <taxon>Bacilli</taxon>
        <taxon>Bacillales</taxon>
        <taxon>Bacillaceae</taxon>
        <taxon>Bacillus</taxon>
    </lineage>
</organism>
<sequence length="336" mass="38531">MGFRDVMHEKYKEILGSYIKDQNEQALYLSQKFSRKSIEHNISPEEIISLHKTALLDLDTEMTEAILPSFDILLEVMMAYGLAYREHQSLRTIQQELKSEIEVAANMQQTLLGTQIPDVDCLDIGAISVPAKQMSGDYYHFVQDEQGAVSVAIADIIGKGIPAALCMSMIKYSMDSLPEGRHQPSDILESLNRVVEQNVDATMFITMFYGMYNTLNHVFYYSSAGHEPGFFYHHKTKEIEELHAKGLLLGVDKKAKYRQFEKKVEVGDVILLMSDGVTECRTDEGFIEADTLIKYIKKHLHLEAQEIANKLYKELEFLQDFQLRDDFTLIILKRIR</sequence>
<dbReference type="InterPro" id="IPR052016">
    <property type="entry name" value="Bact_Sigma-Reg"/>
</dbReference>
<dbReference type="Proteomes" id="UP001619911">
    <property type="component" value="Unassembled WGS sequence"/>
</dbReference>
<dbReference type="SUPFAM" id="SSF101215">
    <property type="entry name" value="KaiA/RbsU domain"/>
    <property type="match status" value="1"/>
</dbReference>
<dbReference type="RefSeq" id="WP_404317461.1">
    <property type="nucleotide sequence ID" value="NZ_JAUIYO010000008.1"/>
</dbReference>
<dbReference type="InterPro" id="IPR001932">
    <property type="entry name" value="PPM-type_phosphatase-like_dom"/>
</dbReference>
<dbReference type="PROSITE" id="PS51746">
    <property type="entry name" value="PPM_2"/>
    <property type="match status" value="1"/>
</dbReference>